<gene>
    <name evidence="1" type="ORF">DILT_LOCUS17405</name>
</gene>
<dbReference type="OrthoDB" id="6432089at2759"/>
<evidence type="ECO:0000313" key="1">
    <source>
        <dbReference type="EMBL" id="VDN37732.1"/>
    </source>
</evidence>
<dbReference type="AlphaFoldDB" id="A0A3P7R0T2"/>
<dbReference type="InterPro" id="IPR050951">
    <property type="entry name" value="Retrovirus_Pol_polyprotein"/>
</dbReference>
<accession>A0A3P7R0T2</accession>
<reference evidence="1 2" key="1">
    <citation type="submission" date="2018-11" db="EMBL/GenBank/DDBJ databases">
        <authorList>
            <consortium name="Pathogen Informatics"/>
        </authorList>
    </citation>
    <scope>NUCLEOTIDE SEQUENCE [LARGE SCALE GENOMIC DNA]</scope>
</reference>
<proteinExistence type="predicted"/>
<dbReference type="PANTHER" id="PTHR37984:SF5">
    <property type="entry name" value="PROTEIN NYNRIN-LIKE"/>
    <property type="match status" value="1"/>
</dbReference>
<dbReference type="Gene3D" id="3.30.420.10">
    <property type="entry name" value="Ribonuclease H-like superfamily/Ribonuclease H"/>
    <property type="match status" value="1"/>
</dbReference>
<dbReference type="PANTHER" id="PTHR37984">
    <property type="entry name" value="PROTEIN CBG26694"/>
    <property type="match status" value="1"/>
</dbReference>
<dbReference type="InterPro" id="IPR012337">
    <property type="entry name" value="RNaseH-like_sf"/>
</dbReference>
<protein>
    <recommendedName>
        <fullName evidence="3">Integrase catalytic domain-containing protein</fullName>
    </recommendedName>
</protein>
<dbReference type="SUPFAM" id="SSF53098">
    <property type="entry name" value="Ribonuclease H-like"/>
    <property type="match status" value="1"/>
</dbReference>
<dbReference type="EMBL" id="UYRU01091578">
    <property type="protein sequence ID" value="VDN37732.1"/>
    <property type="molecule type" value="Genomic_DNA"/>
</dbReference>
<sequence length="139" mass="14813">MGVEILTSWFLTASSGLGSKGTSRLGHGIASAVYKATSIGTSQTWALSSTLGSMVVTGFFSRWVAIFGAPSKITTDHDAQFESHLFQSLLSLLVCIRIRIAAYHSAANGIVECFYHQLKDSLCAAADPENSTDHSSLIL</sequence>
<evidence type="ECO:0000313" key="2">
    <source>
        <dbReference type="Proteomes" id="UP000281553"/>
    </source>
</evidence>
<dbReference type="Proteomes" id="UP000281553">
    <property type="component" value="Unassembled WGS sequence"/>
</dbReference>
<dbReference type="InterPro" id="IPR036397">
    <property type="entry name" value="RNaseH_sf"/>
</dbReference>
<name>A0A3P7R0T2_DIBLA</name>
<dbReference type="GO" id="GO:0003676">
    <property type="term" value="F:nucleic acid binding"/>
    <property type="evidence" value="ECO:0007669"/>
    <property type="project" value="InterPro"/>
</dbReference>
<keyword evidence="2" id="KW-1185">Reference proteome</keyword>
<organism evidence="1 2">
    <name type="scientific">Dibothriocephalus latus</name>
    <name type="common">Fish tapeworm</name>
    <name type="synonym">Diphyllobothrium latum</name>
    <dbReference type="NCBI Taxonomy" id="60516"/>
    <lineage>
        <taxon>Eukaryota</taxon>
        <taxon>Metazoa</taxon>
        <taxon>Spiralia</taxon>
        <taxon>Lophotrochozoa</taxon>
        <taxon>Platyhelminthes</taxon>
        <taxon>Cestoda</taxon>
        <taxon>Eucestoda</taxon>
        <taxon>Diphyllobothriidea</taxon>
        <taxon>Diphyllobothriidae</taxon>
        <taxon>Dibothriocephalus</taxon>
    </lineage>
</organism>
<evidence type="ECO:0008006" key="3">
    <source>
        <dbReference type="Google" id="ProtNLM"/>
    </source>
</evidence>